<dbReference type="SUPFAM" id="SSF52821">
    <property type="entry name" value="Rhodanese/Cell cycle control phosphatase"/>
    <property type="match status" value="1"/>
</dbReference>
<protein>
    <submittedName>
        <fullName evidence="2">Rhodanese-related sulfurtransferase</fullName>
    </submittedName>
</protein>
<evidence type="ECO:0000259" key="1">
    <source>
        <dbReference type="PROSITE" id="PS50206"/>
    </source>
</evidence>
<dbReference type="CDD" id="cd00158">
    <property type="entry name" value="RHOD"/>
    <property type="match status" value="1"/>
</dbReference>
<dbReference type="InterPro" id="IPR050229">
    <property type="entry name" value="GlpE_sulfurtransferase"/>
</dbReference>
<evidence type="ECO:0000313" key="3">
    <source>
        <dbReference type="Proteomes" id="UP000250222"/>
    </source>
</evidence>
<organism evidence="2 3">
    <name type="scientific">Georgenia satyanarayanai</name>
    <dbReference type="NCBI Taxonomy" id="860221"/>
    <lineage>
        <taxon>Bacteria</taxon>
        <taxon>Bacillati</taxon>
        <taxon>Actinomycetota</taxon>
        <taxon>Actinomycetes</taxon>
        <taxon>Micrococcales</taxon>
        <taxon>Bogoriellaceae</taxon>
        <taxon>Georgenia</taxon>
    </lineage>
</organism>
<dbReference type="GO" id="GO:0016740">
    <property type="term" value="F:transferase activity"/>
    <property type="evidence" value="ECO:0007669"/>
    <property type="project" value="UniProtKB-KW"/>
</dbReference>
<gene>
    <name evidence="2" type="ORF">SAMN05216184_10179</name>
</gene>
<dbReference type="RefSeq" id="WP_110850622.1">
    <property type="nucleotide sequence ID" value="NZ_QKLZ01000001.1"/>
</dbReference>
<evidence type="ECO:0000313" key="2">
    <source>
        <dbReference type="EMBL" id="SSA36420.1"/>
    </source>
</evidence>
<keyword evidence="2" id="KW-0808">Transferase</keyword>
<reference evidence="2 3" key="1">
    <citation type="submission" date="2016-10" db="EMBL/GenBank/DDBJ databases">
        <authorList>
            <person name="Cai Z."/>
        </authorList>
    </citation>
    <scope>NUCLEOTIDE SEQUENCE [LARGE SCALE GENOMIC DNA]</scope>
    <source>
        <strain evidence="2 3">CGMCC 1.10826</strain>
    </source>
</reference>
<name>A0A2Y8ZVM2_9MICO</name>
<dbReference type="PROSITE" id="PS50206">
    <property type="entry name" value="RHODANESE_3"/>
    <property type="match status" value="1"/>
</dbReference>
<dbReference type="InterPro" id="IPR036873">
    <property type="entry name" value="Rhodanese-like_dom_sf"/>
</dbReference>
<dbReference type="PANTHER" id="PTHR43031">
    <property type="entry name" value="FAD-DEPENDENT OXIDOREDUCTASE"/>
    <property type="match status" value="1"/>
</dbReference>
<feature type="domain" description="Rhodanese" evidence="1">
    <location>
        <begin position="36"/>
        <end position="123"/>
    </location>
</feature>
<accession>A0A2Y8ZVM2</accession>
<dbReference type="Proteomes" id="UP000250222">
    <property type="component" value="Unassembled WGS sequence"/>
</dbReference>
<dbReference type="OrthoDB" id="9800872at2"/>
<dbReference type="PANTHER" id="PTHR43031:SF1">
    <property type="entry name" value="PYRIDINE NUCLEOTIDE-DISULPHIDE OXIDOREDUCTASE"/>
    <property type="match status" value="1"/>
</dbReference>
<dbReference type="SMART" id="SM00450">
    <property type="entry name" value="RHOD"/>
    <property type="match status" value="1"/>
</dbReference>
<dbReference type="Gene3D" id="3.40.250.10">
    <property type="entry name" value="Rhodanese-like domain"/>
    <property type="match status" value="1"/>
</dbReference>
<dbReference type="AlphaFoldDB" id="A0A2Y8ZVM2"/>
<sequence length="123" mass="12893">MTTSTRSTWLRALLGRGRDTSTLGSSVSAARAVELVREGAALVDVRESHEWRAGHAPQAIHVPLGRLDSAPRRLQADSPVLVVCASGMRSRSGAKTLRAAGFDAASVSGGMTAWEQAGGAVRR</sequence>
<proteinExistence type="predicted"/>
<dbReference type="InterPro" id="IPR001763">
    <property type="entry name" value="Rhodanese-like_dom"/>
</dbReference>
<keyword evidence="3" id="KW-1185">Reference proteome</keyword>
<dbReference type="Pfam" id="PF00581">
    <property type="entry name" value="Rhodanese"/>
    <property type="match status" value="1"/>
</dbReference>
<dbReference type="EMBL" id="UETB01000001">
    <property type="protein sequence ID" value="SSA36420.1"/>
    <property type="molecule type" value="Genomic_DNA"/>
</dbReference>